<proteinExistence type="inferred from homology"/>
<organism evidence="9 10">
    <name type="scientific">candidate division WOR-3 bacterium</name>
    <dbReference type="NCBI Taxonomy" id="2052148"/>
    <lineage>
        <taxon>Bacteria</taxon>
        <taxon>Bacteria division WOR-3</taxon>
    </lineage>
</organism>
<dbReference type="InterPro" id="IPR002828">
    <property type="entry name" value="SurE-like_Pase/nucleotidase"/>
</dbReference>
<evidence type="ECO:0000256" key="4">
    <source>
        <dbReference type="ARBA" id="ARBA00022723"/>
    </source>
</evidence>
<dbReference type="GO" id="GO:0008253">
    <property type="term" value="F:5'-nucleotidase activity"/>
    <property type="evidence" value="ECO:0007669"/>
    <property type="project" value="UniProtKB-UniRule"/>
</dbReference>
<feature type="binding site" evidence="7">
    <location>
        <position position="18"/>
    </location>
    <ligand>
        <name>a divalent metal cation</name>
        <dbReference type="ChEBI" id="CHEBI:60240"/>
    </ligand>
</feature>
<dbReference type="EC" id="3.1.3.5" evidence="7"/>
<evidence type="ECO:0000313" key="9">
    <source>
        <dbReference type="EMBL" id="MBD3365012.1"/>
    </source>
</evidence>
<dbReference type="GO" id="GO:0005737">
    <property type="term" value="C:cytoplasm"/>
    <property type="evidence" value="ECO:0007669"/>
    <property type="project" value="UniProtKB-SubCell"/>
</dbReference>
<comment type="function">
    <text evidence="7">Nucleotidase that shows phosphatase activity on nucleoside 5'-monophosphates.</text>
</comment>
<comment type="caution">
    <text evidence="9">The sequence shown here is derived from an EMBL/GenBank/DDBJ whole genome shotgun (WGS) entry which is preliminary data.</text>
</comment>
<dbReference type="EMBL" id="WJKJ01000242">
    <property type="protein sequence ID" value="MBD3365012.1"/>
    <property type="molecule type" value="Genomic_DNA"/>
</dbReference>
<dbReference type="Gene3D" id="3.40.1210.10">
    <property type="entry name" value="Survival protein SurE-like phosphatase/nucleotidase"/>
    <property type="match status" value="1"/>
</dbReference>
<dbReference type="NCBIfam" id="TIGR00087">
    <property type="entry name" value="surE"/>
    <property type="match status" value="1"/>
</dbReference>
<evidence type="ECO:0000256" key="7">
    <source>
        <dbReference type="HAMAP-Rule" id="MF_00060"/>
    </source>
</evidence>
<name>A0A9D5KA05_UNCW3</name>
<evidence type="ECO:0000256" key="3">
    <source>
        <dbReference type="ARBA" id="ARBA00022490"/>
    </source>
</evidence>
<dbReference type="Proteomes" id="UP000630660">
    <property type="component" value="Unassembled WGS sequence"/>
</dbReference>
<feature type="domain" description="Survival protein SurE-like phosphatase/nucleotidase" evidence="8">
    <location>
        <begin position="12"/>
        <end position="187"/>
    </location>
</feature>
<dbReference type="HAMAP" id="MF_00060">
    <property type="entry name" value="SurE"/>
    <property type="match status" value="1"/>
</dbReference>
<dbReference type="GO" id="GO:0046872">
    <property type="term" value="F:metal ion binding"/>
    <property type="evidence" value="ECO:0007669"/>
    <property type="project" value="UniProtKB-UniRule"/>
</dbReference>
<feature type="binding site" evidence="7">
    <location>
        <position position="100"/>
    </location>
    <ligand>
        <name>a divalent metal cation</name>
        <dbReference type="ChEBI" id="CHEBI:60240"/>
    </ligand>
</feature>
<comment type="cofactor">
    <cofactor evidence="7">
        <name>a divalent metal cation</name>
        <dbReference type="ChEBI" id="CHEBI:60240"/>
    </cofactor>
    <text evidence="7">Binds 1 divalent metal cation per subunit.</text>
</comment>
<dbReference type="AlphaFoldDB" id="A0A9D5KA05"/>
<dbReference type="GO" id="GO:0000166">
    <property type="term" value="F:nucleotide binding"/>
    <property type="evidence" value="ECO:0007669"/>
    <property type="project" value="UniProtKB-KW"/>
</dbReference>
<keyword evidence="5 7" id="KW-0547">Nucleotide-binding</keyword>
<accession>A0A9D5KA05</accession>
<comment type="subcellular location">
    <subcellularLocation>
        <location evidence="7">Cytoplasm</location>
    </subcellularLocation>
</comment>
<evidence type="ECO:0000256" key="2">
    <source>
        <dbReference type="ARBA" id="ARBA00011062"/>
    </source>
</evidence>
<dbReference type="InterPro" id="IPR036523">
    <property type="entry name" value="SurE-like_sf"/>
</dbReference>
<comment type="catalytic activity">
    <reaction evidence="1 7">
        <text>a ribonucleoside 5'-phosphate + H2O = a ribonucleoside + phosphate</text>
        <dbReference type="Rhea" id="RHEA:12484"/>
        <dbReference type="ChEBI" id="CHEBI:15377"/>
        <dbReference type="ChEBI" id="CHEBI:18254"/>
        <dbReference type="ChEBI" id="CHEBI:43474"/>
        <dbReference type="ChEBI" id="CHEBI:58043"/>
        <dbReference type="EC" id="3.1.3.5"/>
    </reaction>
</comment>
<dbReference type="SUPFAM" id="SSF64167">
    <property type="entry name" value="SurE-like"/>
    <property type="match status" value="1"/>
</dbReference>
<sequence length="255" mass="27495">MEFCLEFHMKRILVTNDDGIDAEGIKLLGKTLDDMGELFVIAPVEEQSGSSHSLTIGRPVRIEERDSHHIGIAGTPTDCVLLAHHSLMKSGIDLVVSGINHGYNLADDVLYSGTVAAAMEGRLLGYPAIGISAARDHSTIGHESLGFIRSYCGMVLDRGQPSLTSINLPEGEPAGIRATRLGKRVYKDVVNRSKDANGEWHLILSGELSSIPIEGADTEAVASGLISVTPLHLDLTSFDGMDELNEDLKKLINER</sequence>
<dbReference type="PANTHER" id="PTHR30457">
    <property type="entry name" value="5'-NUCLEOTIDASE SURE"/>
    <property type="match status" value="1"/>
</dbReference>
<evidence type="ECO:0000256" key="1">
    <source>
        <dbReference type="ARBA" id="ARBA00000815"/>
    </source>
</evidence>
<keyword evidence="4 7" id="KW-0479">Metal-binding</keyword>
<evidence type="ECO:0000256" key="5">
    <source>
        <dbReference type="ARBA" id="ARBA00022741"/>
    </source>
</evidence>
<gene>
    <name evidence="7 9" type="primary">surE</name>
    <name evidence="9" type="ORF">GF359_07335</name>
</gene>
<dbReference type="GO" id="GO:0004309">
    <property type="term" value="F:exopolyphosphatase activity"/>
    <property type="evidence" value="ECO:0007669"/>
    <property type="project" value="TreeGrafter"/>
</dbReference>
<evidence type="ECO:0000256" key="6">
    <source>
        <dbReference type="ARBA" id="ARBA00022801"/>
    </source>
</evidence>
<evidence type="ECO:0000259" key="8">
    <source>
        <dbReference type="Pfam" id="PF01975"/>
    </source>
</evidence>
<dbReference type="Pfam" id="PF01975">
    <property type="entry name" value="SurE"/>
    <property type="match status" value="1"/>
</dbReference>
<feature type="binding site" evidence="7">
    <location>
        <position position="48"/>
    </location>
    <ligand>
        <name>a divalent metal cation</name>
        <dbReference type="ChEBI" id="CHEBI:60240"/>
    </ligand>
</feature>
<comment type="similarity">
    <text evidence="2 7">Belongs to the SurE nucleotidase family.</text>
</comment>
<keyword evidence="6 7" id="KW-0378">Hydrolase</keyword>
<feature type="binding site" evidence="7">
    <location>
        <position position="17"/>
    </location>
    <ligand>
        <name>a divalent metal cation</name>
        <dbReference type="ChEBI" id="CHEBI:60240"/>
    </ligand>
</feature>
<keyword evidence="3 7" id="KW-0963">Cytoplasm</keyword>
<reference evidence="9" key="1">
    <citation type="submission" date="2019-11" db="EMBL/GenBank/DDBJ databases">
        <title>Microbial mats filling the niche in hypersaline microbial mats.</title>
        <authorList>
            <person name="Wong H.L."/>
            <person name="Macleod F.I."/>
            <person name="White R.A. III"/>
            <person name="Burns B.P."/>
        </authorList>
    </citation>
    <scope>NUCLEOTIDE SEQUENCE</scope>
    <source>
        <strain evidence="9">Bin_327</strain>
    </source>
</reference>
<dbReference type="GO" id="GO:0008254">
    <property type="term" value="F:3'-nucleotidase activity"/>
    <property type="evidence" value="ECO:0007669"/>
    <property type="project" value="TreeGrafter"/>
</dbReference>
<dbReference type="InterPro" id="IPR030048">
    <property type="entry name" value="SurE"/>
</dbReference>
<dbReference type="PANTHER" id="PTHR30457:SF12">
    <property type="entry name" value="5'_3'-NUCLEOTIDASE SURE"/>
    <property type="match status" value="1"/>
</dbReference>
<protein>
    <recommendedName>
        <fullName evidence="7">5'-nucleotidase SurE</fullName>
        <ecNumber evidence="7">3.1.3.5</ecNumber>
    </recommendedName>
    <alternativeName>
        <fullName evidence="7">Nucleoside 5'-monophosphate phosphohydrolase</fullName>
    </alternativeName>
</protein>
<evidence type="ECO:0000313" key="10">
    <source>
        <dbReference type="Proteomes" id="UP000630660"/>
    </source>
</evidence>